<protein>
    <submittedName>
        <fullName evidence="2">Uncharacterized protein</fullName>
    </submittedName>
</protein>
<accession>A0A1H7HRM6</accession>
<proteinExistence type="predicted"/>
<dbReference type="AlphaFoldDB" id="A0A1H7HRM6"/>
<gene>
    <name evidence="2" type="ORF">SAMN04488505_101370</name>
</gene>
<name>A0A1H7HRM6_9BACT</name>
<keyword evidence="1" id="KW-1133">Transmembrane helix</keyword>
<reference evidence="2 3" key="1">
    <citation type="submission" date="2016-10" db="EMBL/GenBank/DDBJ databases">
        <authorList>
            <person name="de Groot N.N."/>
        </authorList>
    </citation>
    <scope>NUCLEOTIDE SEQUENCE [LARGE SCALE GENOMIC DNA]</scope>
    <source>
        <strain evidence="2 3">DSM 21039</strain>
    </source>
</reference>
<keyword evidence="3" id="KW-1185">Reference proteome</keyword>
<feature type="transmembrane region" description="Helical" evidence="1">
    <location>
        <begin position="38"/>
        <end position="59"/>
    </location>
</feature>
<keyword evidence="1" id="KW-0812">Transmembrane</keyword>
<feature type="transmembrane region" description="Helical" evidence="1">
    <location>
        <begin position="7"/>
        <end position="32"/>
    </location>
</feature>
<sequence>MSSKFGLFRFLSIISLLVAGFFVLIMLLALLVTPALSAVLIFVLLTGSVVIHSVLSLSLQQSLKDPAKPLKSNTPGGIRIMGFMAIFYAVMLITNGIYGLIHLDEMLQEAMKQLPKNQPAPSLRAMRSLMTGLVIVLVLHAAGVLVNCALSFGYLRQWQEKNK</sequence>
<evidence type="ECO:0000313" key="2">
    <source>
        <dbReference type="EMBL" id="SEK52828.1"/>
    </source>
</evidence>
<organism evidence="2 3">
    <name type="scientific">Chitinophaga rupis</name>
    <dbReference type="NCBI Taxonomy" id="573321"/>
    <lineage>
        <taxon>Bacteria</taxon>
        <taxon>Pseudomonadati</taxon>
        <taxon>Bacteroidota</taxon>
        <taxon>Chitinophagia</taxon>
        <taxon>Chitinophagales</taxon>
        <taxon>Chitinophagaceae</taxon>
        <taxon>Chitinophaga</taxon>
    </lineage>
</organism>
<dbReference type="EMBL" id="FOBB01000001">
    <property type="protein sequence ID" value="SEK52828.1"/>
    <property type="molecule type" value="Genomic_DNA"/>
</dbReference>
<dbReference type="OrthoDB" id="670205at2"/>
<evidence type="ECO:0000313" key="3">
    <source>
        <dbReference type="Proteomes" id="UP000198984"/>
    </source>
</evidence>
<dbReference type="STRING" id="573321.SAMN04488505_101370"/>
<dbReference type="RefSeq" id="WP_089906442.1">
    <property type="nucleotide sequence ID" value="NZ_FOBB01000001.1"/>
</dbReference>
<feature type="transmembrane region" description="Helical" evidence="1">
    <location>
        <begin position="129"/>
        <end position="155"/>
    </location>
</feature>
<evidence type="ECO:0000256" key="1">
    <source>
        <dbReference type="SAM" id="Phobius"/>
    </source>
</evidence>
<feature type="transmembrane region" description="Helical" evidence="1">
    <location>
        <begin position="80"/>
        <end position="101"/>
    </location>
</feature>
<keyword evidence="1" id="KW-0472">Membrane</keyword>
<dbReference type="Proteomes" id="UP000198984">
    <property type="component" value="Unassembled WGS sequence"/>
</dbReference>